<dbReference type="Proteomes" id="UP000248724">
    <property type="component" value="Unassembled WGS sequence"/>
</dbReference>
<organism evidence="7 8">
    <name type="scientific">Candidatus Aeolococcus gillhamiae</name>
    <dbReference type="NCBI Taxonomy" id="3127015"/>
    <lineage>
        <taxon>Bacteria</taxon>
        <taxon>Bacillati</taxon>
        <taxon>Candidatus Dormiibacterota</taxon>
        <taxon>Candidatus Dormibacteria</taxon>
        <taxon>Candidatus Aeolococcales</taxon>
        <taxon>Candidatus Aeolococcaceae</taxon>
        <taxon>Candidatus Aeolococcus</taxon>
    </lineage>
</organism>
<proteinExistence type="predicted"/>
<feature type="transmembrane region" description="Helical" evidence="6">
    <location>
        <begin position="236"/>
        <end position="258"/>
    </location>
</feature>
<dbReference type="EMBL" id="QHBU01000266">
    <property type="protein sequence ID" value="PZR78257.1"/>
    <property type="molecule type" value="Genomic_DNA"/>
</dbReference>
<evidence type="ECO:0000256" key="3">
    <source>
        <dbReference type="ARBA" id="ARBA00022692"/>
    </source>
</evidence>
<dbReference type="GO" id="GO:0005886">
    <property type="term" value="C:plasma membrane"/>
    <property type="evidence" value="ECO:0007669"/>
    <property type="project" value="UniProtKB-SubCell"/>
</dbReference>
<evidence type="ECO:0000256" key="5">
    <source>
        <dbReference type="ARBA" id="ARBA00023136"/>
    </source>
</evidence>
<evidence type="ECO:0000256" key="1">
    <source>
        <dbReference type="ARBA" id="ARBA00004651"/>
    </source>
</evidence>
<keyword evidence="4 6" id="KW-1133">Transmembrane helix</keyword>
<evidence type="ECO:0000256" key="6">
    <source>
        <dbReference type="SAM" id="Phobius"/>
    </source>
</evidence>
<evidence type="ECO:0000256" key="2">
    <source>
        <dbReference type="ARBA" id="ARBA00022475"/>
    </source>
</evidence>
<dbReference type="Pfam" id="PF09678">
    <property type="entry name" value="Caa3_CtaG"/>
    <property type="match status" value="1"/>
</dbReference>
<feature type="transmembrane region" description="Helical" evidence="6">
    <location>
        <begin position="50"/>
        <end position="67"/>
    </location>
</feature>
<feature type="transmembrane region" description="Helical" evidence="6">
    <location>
        <begin position="196"/>
        <end position="216"/>
    </location>
</feature>
<keyword evidence="5 6" id="KW-0472">Membrane</keyword>
<feature type="transmembrane region" description="Helical" evidence="6">
    <location>
        <begin position="79"/>
        <end position="96"/>
    </location>
</feature>
<evidence type="ECO:0000313" key="8">
    <source>
        <dbReference type="Proteomes" id="UP000248724"/>
    </source>
</evidence>
<evidence type="ECO:0000256" key="4">
    <source>
        <dbReference type="ARBA" id="ARBA00022989"/>
    </source>
</evidence>
<evidence type="ECO:0000313" key="7">
    <source>
        <dbReference type="EMBL" id="PZR78257.1"/>
    </source>
</evidence>
<feature type="transmembrane region" description="Helical" evidence="6">
    <location>
        <begin position="128"/>
        <end position="147"/>
    </location>
</feature>
<feature type="transmembrane region" description="Helical" evidence="6">
    <location>
        <begin position="12"/>
        <end position="29"/>
    </location>
</feature>
<dbReference type="InterPro" id="IPR019108">
    <property type="entry name" value="Caa3_assmbl_CtaG-rel"/>
</dbReference>
<reference evidence="7 8" key="1">
    <citation type="journal article" date="2017" name="Nature">
        <title>Atmospheric trace gases support primary production in Antarctic desert surface soil.</title>
        <authorList>
            <person name="Ji M."/>
            <person name="Greening C."/>
            <person name="Vanwonterghem I."/>
            <person name="Carere C.R."/>
            <person name="Bay S.K."/>
            <person name="Steen J.A."/>
            <person name="Montgomery K."/>
            <person name="Lines T."/>
            <person name="Beardall J."/>
            <person name="van Dorst J."/>
            <person name="Snape I."/>
            <person name="Stott M.B."/>
            <person name="Hugenholtz P."/>
            <person name="Ferrari B.C."/>
        </authorList>
    </citation>
    <scope>NUCLEOTIDE SEQUENCE [LARGE SCALE GENOMIC DNA]</scope>
    <source>
        <strain evidence="7">RRmetagenome_bin12</strain>
    </source>
</reference>
<keyword evidence="3 6" id="KW-0812">Transmembrane</keyword>
<keyword evidence="2" id="KW-1003">Cell membrane</keyword>
<name>A0A2W5Z2A0_9BACT</name>
<feature type="transmembrane region" description="Helical" evidence="6">
    <location>
        <begin position="167"/>
        <end position="184"/>
    </location>
</feature>
<evidence type="ECO:0008006" key="9">
    <source>
        <dbReference type="Google" id="ProtNLM"/>
    </source>
</evidence>
<dbReference type="AlphaFoldDB" id="A0A2W5Z2A0"/>
<comment type="caution">
    <text evidence="7">The sequence shown here is derived from an EMBL/GenBank/DDBJ whole genome shotgun (WGS) entry which is preliminary data.</text>
</comment>
<comment type="subcellular location">
    <subcellularLocation>
        <location evidence="1">Cell membrane</location>
        <topology evidence="1">Multi-pass membrane protein</topology>
    </subcellularLocation>
</comment>
<accession>A0A2W5Z2A0</accession>
<sequence>MDVLRSLFGGWYAEPVPLIAAAVAVLLYDRGARRLAATAPERAPTAAQKAFLAAGVAVILVALLSPLDEGALRLQWVHMVQHVLLLVVAAPLIVLARPWETALEALGPHLRALLRKPQSVLTTHSRRTLASSAAVIMFVGVMWLWHIPVLYNLTLRDEMVHNLEHTAFLAVGLLFWTAALPRASAEPALGMIGRSIVVLGGLVGSWLLAVYIGYAPAVLYAYPGGGTLSAGADQQLAAGVMWVPASIPFVAAIVWIMARWFENDARLAAAEAQAGAKVRA</sequence>
<gene>
    <name evidence="7" type="ORF">DLM65_13540</name>
</gene>
<protein>
    <recommendedName>
        <fullName evidence="9">Cytochrome c oxidase assembly protein</fullName>
    </recommendedName>
</protein>